<keyword evidence="2 6" id="KW-0489">Methyltransferase</keyword>
<comment type="catalytic activity">
    <reaction evidence="6">
        <text>cytidine(34) in tRNA + S-adenosyl-L-methionine = 2'-O-methylcytidine(34) in tRNA + S-adenosyl-L-homocysteine + H(+)</text>
        <dbReference type="Rhea" id="RHEA:43084"/>
        <dbReference type="Rhea" id="RHEA-COMP:10331"/>
        <dbReference type="Rhea" id="RHEA-COMP:10332"/>
        <dbReference type="ChEBI" id="CHEBI:15378"/>
        <dbReference type="ChEBI" id="CHEBI:57856"/>
        <dbReference type="ChEBI" id="CHEBI:59789"/>
        <dbReference type="ChEBI" id="CHEBI:74495"/>
        <dbReference type="ChEBI" id="CHEBI:82748"/>
        <dbReference type="EC" id="2.1.1.207"/>
    </reaction>
</comment>
<accession>A0A0D8I849</accession>
<evidence type="ECO:0000256" key="3">
    <source>
        <dbReference type="ARBA" id="ARBA00022679"/>
    </source>
</evidence>
<dbReference type="FunFam" id="3.40.1280.10:FF:000002">
    <property type="entry name" value="Peptidylprolyl isomerase"/>
    <property type="match status" value="1"/>
</dbReference>
<comment type="catalytic activity">
    <reaction evidence="6">
        <text>5-carboxymethylaminomethyluridine(34) in tRNA(Leu) + S-adenosyl-L-methionine = 5-carboxymethylaminomethyl-2'-O-methyluridine(34) in tRNA(Leu) + S-adenosyl-L-homocysteine + H(+)</text>
        <dbReference type="Rhea" id="RHEA:43088"/>
        <dbReference type="Rhea" id="RHEA-COMP:10333"/>
        <dbReference type="Rhea" id="RHEA-COMP:10334"/>
        <dbReference type="ChEBI" id="CHEBI:15378"/>
        <dbReference type="ChEBI" id="CHEBI:57856"/>
        <dbReference type="ChEBI" id="CHEBI:59789"/>
        <dbReference type="ChEBI" id="CHEBI:74508"/>
        <dbReference type="ChEBI" id="CHEBI:74511"/>
        <dbReference type="EC" id="2.1.1.207"/>
    </reaction>
</comment>
<dbReference type="PANTHER" id="PTHR42971:SF1">
    <property type="entry name" value="TRNA (CYTIDINE(34)-2'-O)-METHYLTRANSFERASE"/>
    <property type="match status" value="1"/>
</dbReference>
<evidence type="ECO:0000256" key="4">
    <source>
        <dbReference type="ARBA" id="ARBA00022691"/>
    </source>
</evidence>
<dbReference type="Proteomes" id="UP000035704">
    <property type="component" value="Chromosome"/>
</dbReference>
<dbReference type="GO" id="GO:0042802">
    <property type="term" value="F:identical protein binding"/>
    <property type="evidence" value="ECO:0007669"/>
    <property type="project" value="UniProtKB-ARBA"/>
</dbReference>
<keyword evidence="8" id="KW-1185">Reference proteome</keyword>
<dbReference type="PATRIC" id="fig|84022.5.peg.840"/>
<dbReference type="InterPro" id="IPR029026">
    <property type="entry name" value="tRNA_m1G_MTases_N"/>
</dbReference>
<dbReference type="HAMAP" id="MF_01885">
    <property type="entry name" value="tRNA_methyltr_TrmL"/>
    <property type="match status" value="1"/>
</dbReference>
<comment type="similarity">
    <text evidence="6">Belongs to the class IV-like SAM-binding methyltransferase superfamily. RNA methyltransferase TrmH family. TrmL subfamily.</text>
</comment>
<dbReference type="SUPFAM" id="SSF75217">
    <property type="entry name" value="alpha/beta knot"/>
    <property type="match status" value="1"/>
</dbReference>
<dbReference type="Gene3D" id="3.40.1280.10">
    <property type="match status" value="1"/>
</dbReference>
<protein>
    <recommendedName>
        <fullName evidence="6">Putative tRNA (cytidine(34)-2'-O)-methyltransferase</fullName>
        <ecNumber evidence="6">2.1.1.207</ecNumber>
    </recommendedName>
    <alternativeName>
        <fullName evidence="6">tRNA (cytidine/uridine-2'-O-)-methyltransferase</fullName>
    </alternativeName>
</protein>
<dbReference type="Pfam" id="PF00588">
    <property type="entry name" value="SpoU_methylase"/>
    <property type="match status" value="1"/>
</dbReference>
<dbReference type="GO" id="GO:0005737">
    <property type="term" value="C:cytoplasm"/>
    <property type="evidence" value="ECO:0007669"/>
    <property type="project" value="UniProtKB-SubCell"/>
</dbReference>
<name>A0A0D8I849_9CLOT</name>
<dbReference type="KEGG" id="cace:CACET_c12230"/>
<evidence type="ECO:0000313" key="7">
    <source>
        <dbReference type="EMBL" id="AKL94688.1"/>
    </source>
</evidence>
<keyword evidence="4 6" id="KW-0949">S-adenosyl-L-methionine</keyword>
<dbReference type="AlphaFoldDB" id="A0A0D8I849"/>
<proteinExistence type="inferred from homology"/>
<keyword evidence="1 6" id="KW-0963">Cytoplasm</keyword>
<dbReference type="EC" id="2.1.1.207" evidence="6"/>
<evidence type="ECO:0000256" key="6">
    <source>
        <dbReference type="HAMAP-Rule" id="MF_01885"/>
    </source>
</evidence>
<evidence type="ECO:0000256" key="1">
    <source>
        <dbReference type="ARBA" id="ARBA00022490"/>
    </source>
</evidence>
<dbReference type="GO" id="GO:0141098">
    <property type="term" value="F:tRNA (cytidine(34)-2'-O)-methyltransferase activity"/>
    <property type="evidence" value="ECO:0007669"/>
    <property type="project" value="RHEA"/>
</dbReference>
<keyword evidence="5 6" id="KW-0819">tRNA processing</keyword>
<keyword evidence="3 6" id="KW-0808">Transferase</keyword>
<comment type="caution">
    <text evidence="6">Lacks conserved residue(s) required for the propagation of feature annotation.</text>
</comment>
<reference evidence="7 8" key="1">
    <citation type="submission" date="2014-10" db="EMBL/GenBank/DDBJ databases">
        <title>Genome sequence of Clostridium aceticum DSM 1496.</title>
        <authorList>
            <person name="Poehlein A."/>
            <person name="Schiel-Bengelsdorf B."/>
            <person name="Gottschalk G."/>
            <person name="Duerre P."/>
            <person name="Daniel R."/>
        </authorList>
    </citation>
    <scope>NUCLEOTIDE SEQUENCE [LARGE SCALE GENOMIC DNA]</scope>
    <source>
        <strain evidence="7 8">DSM 1496</strain>
    </source>
</reference>
<dbReference type="STRING" id="84022.CACET_c12230"/>
<dbReference type="EMBL" id="CP009687">
    <property type="protein sequence ID" value="AKL94688.1"/>
    <property type="molecule type" value="Genomic_DNA"/>
</dbReference>
<evidence type="ECO:0000256" key="2">
    <source>
        <dbReference type="ARBA" id="ARBA00022603"/>
    </source>
</evidence>
<evidence type="ECO:0000256" key="5">
    <source>
        <dbReference type="ARBA" id="ARBA00022694"/>
    </source>
</evidence>
<dbReference type="PIRSF" id="PIRSF029256">
    <property type="entry name" value="SpoU_TrmH_prd"/>
    <property type="match status" value="1"/>
</dbReference>
<dbReference type="InterPro" id="IPR016914">
    <property type="entry name" value="TrmL"/>
</dbReference>
<dbReference type="GO" id="GO:0003723">
    <property type="term" value="F:RNA binding"/>
    <property type="evidence" value="ECO:0007669"/>
    <property type="project" value="InterPro"/>
</dbReference>
<comment type="function">
    <text evidence="6">Could methylate the ribose at the nucleotide 34 wobble position in tRNA.</text>
</comment>
<feature type="binding site" evidence="6">
    <location>
        <position position="122"/>
    </location>
    <ligand>
        <name>S-adenosyl-L-methionine</name>
        <dbReference type="ChEBI" id="CHEBI:59789"/>
    </ligand>
</feature>
<dbReference type="OrthoDB" id="9789043at2"/>
<dbReference type="PANTHER" id="PTHR42971">
    <property type="entry name" value="TRNA (CYTIDINE(34)-2'-O)-METHYLTRANSFERASE"/>
    <property type="match status" value="1"/>
</dbReference>
<dbReference type="GO" id="GO:0002130">
    <property type="term" value="P:wobble position ribose methylation"/>
    <property type="evidence" value="ECO:0007669"/>
    <property type="project" value="TreeGrafter"/>
</dbReference>
<dbReference type="GO" id="GO:0141102">
    <property type="term" value="F:tRNA (5-carboxymethylaminomethyluridine(34)-2'-O)-methyltransferase activity"/>
    <property type="evidence" value="ECO:0007669"/>
    <property type="project" value="RHEA"/>
</dbReference>
<sequence length="156" mass="17832">MTLHIVLLEPEIPQNTGNIARTCVITNSVLHVIGPIGFSLDEKAVKRAGLDYWDLLDFRYYNNYEEFVEKNPGARIYYATTKAEKRHSDIAYEEEAYVMFGKETAGIPKTILAANKETCIRIPMLNIEKARSLNLSNSVAIAIYEVLRQWDYPGMR</sequence>
<dbReference type="InterPro" id="IPR029028">
    <property type="entry name" value="Alpha/beta_knot_MTases"/>
</dbReference>
<comment type="subcellular location">
    <subcellularLocation>
        <location evidence="6">Cytoplasm</location>
    </subcellularLocation>
</comment>
<dbReference type="InterPro" id="IPR001537">
    <property type="entry name" value="SpoU_MeTrfase"/>
</dbReference>
<feature type="binding site" evidence="6">
    <location>
        <position position="101"/>
    </location>
    <ligand>
        <name>S-adenosyl-L-methionine</name>
        <dbReference type="ChEBI" id="CHEBI:59789"/>
    </ligand>
</feature>
<dbReference type="RefSeq" id="WP_044825377.1">
    <property type="nucleotide sequence ID" value="NZ_CP009687.1"/>
</dbReference>
<organism evidence="7 8">
    <name type="scientific">Clostridium aceticum</name>
    <dbReference type="NCBI Taxonomy" id="84022"/>
    <lineage>
        <taxon>Bacteria</taxon>
        <taxon>Bacillati</taxon>
        <taxon>Bacillota</taxon>
        <taxon>Clostridia</taxon>
        <taxon>Eubacteriales</taxon>
        <taxon>Clostridiaceae</taxon>
        <taxon>Clostridium</taxon>
    </lineage>
</organism>
<dbReference type="CDD" id="cd18094">
    <property type="entry name" value="SpoU-like_TrmL"/>
    <property type="match status" value="1"/>
</dbReference>
<feature type="binding site" evidence="6">
    <location>
        <position position="132"/>
    </location>
    <ligand>
        <name>S-adenosyl-L-methionine</name>
        <dbReference type="ChEBI" id="CHEBI:59789"/>
    </ligand>
</feature>
<evidence type="ECO:0000313" key="8">
    <source>
        <dbReference type="Proteomes" id="UP000035704"/>
    </source>
</evidence>
<gene>
    <name evidence="7" type="ORF">CACET_c12230</name>
</gene>